<dbReference type="Gene3D" id="3.90.226.10">
    <property type="entry name" value="2-enoyl-CoA Hydratase, Chain A, domain 1"/>
    <property type="match status" value="1"/>
</dbReference>
<dbReference type="NCBIfam" id="TIGR00706">
    <property type="entry name" value="SppA_dom"/>
    <property type="match status" value="1"/>
</dbReference>
<dbReference type="GO" id="GO:0004252">
    <property type="term" value="F:serine-type endopeptidase activity"/>
    <property type="evidence" value="ECO:0007669"/>
    <property type="project" value="InterPro"/>
</dbReference>
<feature type="domain" description="Peptidase S49" evidence="6">
    <location>
        <begin position="105"/>
        <end position="255"/>
    </location>
</feature>
<evidence type="ECO:0000313" key="8">
    <source>
        <dbReference type="Proteomes" id="UP000009173"/>
    </source>
</evidence>
<reference evidence="8" key="1">
    <citation type="journal article" date="2009" name="Environ. Microbiol.">
        <title>Contribution of mobile genetic elements to Desulfovibrio vulgaris genome plasticity.</title>
        <authorList>
            <person name="Walker C.B."/>
            <person name="Stolyar S."/>
            <person name="Chivian D."/>
            <person name="Pinel N."/>
            <person name="Gabster J.A."/>
            <person name="Dehal P.S."/>
            <person name="He Z."/>
            <person name="Yang Z.K."/>
            <person name="Yen H.C."/>
            <person name="Zhou J."/>
            <person name="Wall J.D."/>
            <person name="Hazen T.C."/>
            <person name="Arkin A.P."/>
            <person name="Stahl D.A."/>
        </authorList>
    </citation>
    <scope>NUCLEOTIDE SEQUENCE [LARGE SCALE GENOMIC DNA]</scope>
    <source>
        <strain evidence="8">DP4</strain>
    </source>
</reference>
<dbReference type="AlphaFoldDB" id="A0A0H3A4Q0"/>
<dbReference type="Proteomes" id="UP000009173">
    <property type="component" value="Chromosome"/>
</dbReference>
<dbReference type="InterPro" id="IPR047272">
    <property type="entry name" value="S49_SppA_C"/>
</dbReference>
<dbReference type="InterPro" id="IPR004635">
    <property type="entry name" value="Pept_S49_SppA"/>
</dbReference>
<evidence type="ECO:0000256" key="5">
    <source>
        <dbReference type="SAM" id="Phobius"/>
    </source>
</evidence>
<comment type="similarity">
    <text evidence="1">Belongs to the peptidase S49 family.</text>
</comment>
<sequence length="296" mass="31837" precursor="true">MQPTTRLSFSQRHPFIFGFLLIMVAVALFTGATATFRHLTDAGSFGGPRIGIVRIEGMIGDARKTLEWMRKLAEDRTVRGVLVRVDSPGGAVAPSQELHDAVKRLAADKPVVVSMGSLAASGGLMVSTGATRIVANPATITGSIGVKMEMPNVQGLMDKLGVARQTLVSGDLKDAGSPFRAMSEAERAYFQSIIMEMYGQFVSMIAEDRNIPVEKVRSFADGRILTGSQALELGLVDKLGSEAAAMDVLLALVDLKGEKPVFIEPPKERSWVREVLESALGIAPPQNMGQPAFLYY</sequence>
<dbReference type="RefSeq" id="WP_011791482.1">
    <property type="nucleotide sequence ID" value="NC_008751.1"/>
</dbReference>
<accession>A0A0H3A4Q0</accession>
<gene>
    <name evidence="7" type="ordered locus">Dvul_0236</name>
</gene>
<dbReference type="HOGENOM" id="CLU_046540_0_0_7"/>
<dbReference type="Gene3D" id="6.20.330.10">
    <property type="match status" value="1"/>
</dbReference>
<protein>
    <submittedName>
        <fullName evidence="7">Signal peptide peptidase A, Serine peptidase, MEROPS family S49</fullName>
    </submittedName>
</protein>
<dbReference type="InterPro" id="IPR029045">
    <property type="entry name" value="ClpP/crotonase-like_dom_sf"/>
</dbReference>
<dbReference type="InterPro" id="IPR002142">
    <property type="entry name" value="Peptidase_S49"/>
</dbReference>
<evidence type="ECO:0000256" key="4">
    <source>
        <dbReference type="ARBA" id="ARBA00022825"/>
    </source>
</evidence>
<keyword evidence="5" id="KW-1133">Transmembrane helix</keyword>
<dbReference type="KEGG" id="dvl:Dvul_0236"/>
<dbReference type="GO" id="GO:0006508">
    <property type="term" value="P:proteolysis"/>
    <property type="evidence" value="ECO:0007669"/>
    <property type="project" value="UniProtKB-KW"/>
</dbReference>
<keyword evidence="3" id="KW-0378">Hydrolase</keyword>
<dbReference type="EMBL" id="CP000527">
    <property type="protein sequence ID" value="ABM27260.1"/>
    <property type="molecule type" value="Genomic_DNA"/>
</dbReference>
<name>A0A0H3A4Q0_NITV4</name>
<dbReference type="PANTHER" id="PTHR42987">
    <property type="entry name" value="PEPTIDASE S49"/>
    <property type="match status" value="1"/>
</dbReference>
<keyword evidence="2" id="KW-0645">Protease</keyword>
<evidence type="ECO:0000313" key="7">
    <source>
        <dbReference type="EMBL" id="ABM27260.1"/>
    </source>
</evidence>
<keyword evidence="5" id="KW-0472">Membrane</keyword>
<dbReference type="Pfam" id="PF01343">
    <property type="entry name" value="Peptidase_S49"/>
    <property type="match status" value="1"/>
</dbReference>
<dbReference type="SUPFAM" id="SSF52096">
    <property type="entry name" value="ClpP/crotonase"/>
    <property type="match status" value="1"/>
</dbReference>
<keyword evidence="5" id="KW-0812">Transmembrane</keyword>
<proteinExistence type="inferred from homology"/>
<evidence type="ECO:0000256" key="2">
    <source>
        <dbReference type="ARBA" id="ARBA00022670"/>
    </source>
</evidence>
<evidence type="ECO:0000259" key="6">
    <source>
        <dbReference type="Pfam" id="PF01343"/>
    </source>
</evidence>
<keyword evidence="4" id="KW-0720">Serine protease</keyword>
<feature type="transmembrane region" description="Helical" evidence="5">
    <location>
        <begin position="15"/>
        <end position="36"/>
    </location>
</feature>
<organism evidence="7 8">
    <name type="scientific">Nitratidesulfovibrio vulgaris (strain DP4)</name>
    <name type="common">Desulfovibrio vulgaris</name>
    <dbReference type="NCBI Taxonomy" id="391774"/>
    <lineage>
        <taxon>Bacteria</taxon>
        <taxon>Pseudomonadati</taxon>
        <taxon>Thermodesulfobacteriota</taxon>
        <taxon>Desulfovibrionia</taxon>
        <taxon>Desulfovibrionales</taxon>
        <taxon>Desulfovibrionaceae</taxon>
        <taxon>Nitratidesulfovibrio</taxon>
    </lineage>
</organism>
<dbReference type="PANTHER" id="PTHR42987:SF7">
    <property type="entry name" value="SIGNAL PEPTIDE PEPTIDASE SPPA-RELATED"/>
    <property type="match status" value="1"/>
</dbReference>
<evidence type="ECO:0000256" key="3">
    <source>
        <dbReference type="ARBA" id="ARBA00022801"/>
    </source>
</evidence>
<dbReference type="GO" id="GO:0004176">
    <property type="term" value="F:ATP-dependent peptidase activity"/>
    <property type="evidence" value="ECO:0007669"/>
    <property type="project" value="InterPro"/>
</dbReference>
<dbReference type="InterPro" id="IPR001907">
    <property type="entry name" value="ClpP"/>
</dbReference>
<evidence type="ECO:0000256" key="1">
    <source>
        <dbReference type="ARBA" id="ARBA00008683"/>
    </source>
</evidence>
<dbReference type="PRINTS" id="PR00127">
    <property type="entry name" value="CLPPROTEASEP"/>
</dbReference>
<dbReference type="CDD" id="cd07023">
    <property type="entry name" value="S49_Sppa_N_C"/>
    <property type="match status" value="1"/>
</dbReference>